<dbReference type="Pfam" id="PF00004">
    <property type="entry name" value="AAA"/>
    <property type="match status" value="1"/>
</dbReference>
<dbReference type="EMBL" id="CP099418">
    <property type="protein sequence ID" value="USW47444.1"/>
    <property type="molecule type" value="Genomic_DNA"/>
</dbReference>
<evidence type="ECO:0000256" key="2">
    <source>
        <dbReference type="ARBA" id="ARBA00007448"/>
    </source>
</evidence>
<keyword evidence="17" id="KW-1185">Reference proteome</keyword>
<evidence type="ECO:0000256" key="12">
    <source>
        <dbReference type="RuleBase" id="RU003651"/>
    </source>
</evidence>
<dbReference type="InterPro" id="IPR014851">
    <property type="entry name" value="BCS1_N"/>
</dbReference>
<evidence type="ECO:0000313" key="17">
    <source>
        <dbReference type="Proteomes" id="UP001056384"/>
    </source>
</evidence>
<protein>
    <submittedName>
        <fullName evidence="16">AAA+ ATPase domain, ATPase, AAA-type, core</fullName>
    </submittedName>
</protein>
<dbReference type="SUPFAM" id="SSF52540">
    <property type="entry name" value="P-loop containing nucleoside triphosphate hydrolases"/>
    <property type="match status" value="1"/>
</dbReference>
<keyword evidence="3 14" id="KW-0812">Transmembrane</keyword>
<comment type="catalytic activity">
    <reaction evidence="11">
        <text>ATP + H2O = ADP + phosphate + H(+)</text>
        <dbReference type="Rhea" id="RHEA:13065"/>
        <dbReference type="ChEBI" id="CHEBI:15377"/>
        <dbReference type="ChEBI" id="CHEBI:15378"/>
        <dbReference type="ChEBI" id="CHEBI:30616"/>
        <dbReference type="ChEBI" id="CHEBI:43474"/>
        <dbReference type="ChEBI" id="CHEBI:456216"/>
    </reaction>
    <physiologicalReaction direction="left-to-right" evidence="11">
        <dbReference type="Rhea" id="RHEA:13066"/>
    </physiologicalReaction>
</comment>
<dbReference type="GO" id="GO:0005743">
    <property type="term" value="C:mitochondrial inner membrane"/>
    <property type="evidence" value="ECO:0007669"/>
    <property type="project" value="UniProtKB-SubCell"/>
</dbReference>
<dbReference type="SMART" id="SM00382">
    <property type="entry name" value="AAA"/>
    <property type="match status" value="1"/>
</dbReference>
<dbReference type="Pfam" id="PF08740">
    <property type="entry name" value="BCS1_N"/>
    <property type="match status" value="1"/>
</dbReference>
<comment type="similarity">
    <text evidence="2">Belongs to the AAA ATPase family. BCS1 subfamily.</text>
</comment>
<evidence type="ECO:0000256" key="7">
    <source>
        <dbReference type="ARBA" id="ARBA00022840"/>
    </source>
</evidence>
<accession>A0A9Q9EEZ6</accession>
<reference evidence="16" key="1">
    <citation type="submission" date="2022-06" db="EMBL/GenBank/DDBJ databases">
        <title>Complete genome sequences of two strains of the flax pathogen Septoria linicola.</title>
        <authorList>
            <person name="Lapalu N."/>
            <person name="Simon A."/>
            <person name="Demenou B."/>
            <person name="Paumier D."/>
            <person name="Guillot M.-P."/>
            <person name="Gout L."/>
            <person name="Valade R."/>
        </authorList>
    </citation>
    <scope>NUCLEOTIDE SEQUENCE</scope>
    <source>
        <strain evidence="16">SE15195</strain>
    </source>
</reference>
<keyword evidence="6" id="KW-0378">Hydrolase</keyword>
<feature type="transmembrane region" description="Helical" evidence="14">
    <location>
        <begin position="52"/>
        <end position="75"/>
    </location>
</feature>
<organism evidence="16 17">
    <name type="scientific">Septoria linicola</name>
    <dbReference type="NCBI Taxonomy" id="215465"/>
    <lineage>
        <taxon>Eukaryota</taxon>
        <taxon>Fungi</taxon>
        <taxon>Dikarya</taxon>
        <taxon>Ascomycota</taxon>
        <taxon>Pezizomycotina</taxon>
        <taxon>Dothideomycetes</taxon>
        <taxon>Dothideomycetidae</taxon>
        <taxon>Mycosphaerellales</taxon>
        <taxon>Mycosphaerellaceae</taxon>
        <taxon>Septoria</taxon>
    </lineage>
</organism>
<comment type="subcellular location">
    <subcellularLocation>
        <location evidence="1">Mitochondrion inner membrane</location>
        <topology evidence="1">Single-pass membrane protein</topology>
    </subcellularLocation>
</comment>
<keyword evidence="10 14" id="KW-0472">Membrane</keyword>
<evidence type="ECO:0000256" key="13">
    <source>
        <dbReference type="SAM" id="MobiDB-lite"/>
    </source>
</evidence>
<dbReference type="PANTHER" id="PTHR23070">
    <property type="entry name" value="BCS1 AAA-TYPE ATPASE"/>
    <property type="match status" value="1"/>
</dbReference>
<evidence type="ECO:0000313" key="16">
    <source>
        <dbReference type="EMBL" id="USW47444.1"/>
    </source>
</evidence>
<name>A0A9Q9EEZ6_9PEZI</name>
<feature type="region of interest" description="Disordered" evidence="13">
    <location>
        <begin position="514"/>
        <end position="537"/>
    </location>
</feature>
<evidence type="ECO:0000256" key="8">
    <source>
        <dbReference type="ARBA" id="ARBA00022989"/>
    </source>
</evidence>
<keyword evidence="8 14" id="KW-1133">Transmembrane helix</keyword>
<feature type="domain" description="AAA+ ATPase" evidence="15">
    <location>
        <begin position="279"/>
        <end position="414"/>
    </location>
</feature>
<dbReference type="InterPro" id="IPR003960">
    <property type="entry name" value="ATPase_AAA_CS"/>
</dbReference>
<keyword evidence="4 12" id="KW-0547">Nucleotide-binding</keyword>
<dbReference type="Proteomes" id="UP001056384">
    <property type="component" value="Chromosome 1"/>
</dbReference>
<dbReference type="InterPro" id="IPR003593">
    <property type="entry name" value="AAA+_ATPase"/>
</dbReference>
<keyword evidence="9" id="KW-0496">Mitochondrion</keyword>
<keyword evidence="7 12" id="KW-0067">ATP-binding</keyword>
<evidence type="ECO:0000256" key="14">
    <source>
        <dbReference type="SAM" id="Phobius"/>
    </source>
</evidence>
<gene>
    <name evidence="16" type="ORF">Slin15195_G007630</name>
</gene>
<evidence type="ECO:0000256" key="4">
    <source>
        <dbReference type="ARBA" id="ARBA00022741"/>
    </source>
</evidence>
<dbReference type="GO" id="GO:0016887">
    <property type="term" value="F:ATP hydrolysis activity"/>
    <property type="evidence" value="ECO:0007669"/>
    <property type="project" value="InterPro"/>
</dbReference>
<evidence type="ECO:0000256" key="6">
    <source>
        <dbReference type="ARBA" id="ARBA00022801"/>
    </source>
</evidence>
<evidence type="ECO:0000259" key="15">
    <source>
        <dbReference type="SMART" id="SM00382"/>
    </source>
</evidence>
<dbReference type="GO" id="GO:0005524">
    <property type="term" value="F:ATP binding"/>
    <property type="evidence" value="ECO:0007669"/>
    <property type="project" value="UniProtKB-KW"/>
</dbReference>
<dbReference type="PROSITE" id="PS00674">
    <property type="entry name" value="AAA"/>
    <property type="match status" value="1"/>
</dbReference>
<dbReference type="InterPro" id="IPR050747">
    <property type="entry name" value="Mitochondrial_chaperone_BCS1"/>
</dbReference>
<proteinExistence type="inferred from homology"/>
<dbReference type="OrthoDB" id="10251412at2759"/>
<evidence type="ECO:0000256" key="9">
    <source>
        <dbReference type="ARBA" id="ARBA00023128"/>
    </source>
</evidence>
<evidence type="ECO:0000256" key="1">
    <source>
        <dbReference type="ARBA" id="ARBA00004434"/>
    </source>
</evidence>
<evidence type="ECO:0000256" key="5">
    <source>
        <dbReference type="ARBA" id="ARBA00022792"/>
    </source>
</evidence>
<dbReference type="InterPro" id="IPR027417">
    <property type="entry name" value="P-loop_NTPase"/>
</dbReference>
<sequence>MPAPAAPMPLHFSLSLFEIATGLRSETAEVFDLTAQGVCKNALRMIQRRSPLLGKVISTFVPLAFLGYGTYLFVWKPLHIQDVFDSLYSRLFAEIVIEGADPVRQQVKNWMADQTTAATGRSLTLHKENPYGRPSDSPLKYISTAQTSWFKHDGRWLRFEDKTSENKEAESEPRGRRGRDINSPDLAISCFSLFGDSSRARGFLEHIKDNFRDEEYTYIYRVARFDSDGEVWDSPIARSVRTLDTVAMEAETKKSIISSVEKYLAPETRTWYSQRGLPLRKGILLYGPPGTGKTSFSTALAGHFDLELYMLSFTTPDMDDNKLAQLFSQLPSQCVVLLEDVDSAGIQRENIKTTGAELIPKKFVTLSGLLNVIDGAGAAEGRVLIMTSNSANSLDPALVRPGRIDHKILMGNASKEVANALFTHIYSDFEDEPTTNDAHDDHDVLLLAKSFAAKVPGNALSPAELQNFLLINRDDPIKALDMFDDWAERILSIKASGRNVEDLVYDSEDTTIASTGSERGDAADLQQGRPITRRHSF</sequence>
<dbReference type="Pfam" id="PF25426">
    <property type="entry name" value="AAA_lid_BCS1"/>
    <property type="match status" value="1"/>
</dbReference>
<dbReference type="AlphaFoldDB" id="A0A9Q9EEZ6"/>
<keyword evidence="5" id="KW-0999">Mitochondrion inner membrane</keyword>
<dbReference type="InterPro" id="IPR057495">
    <property type="entry name" value="AAA_lid_BCS1"/>
</dbReference>
<evidence type="ECO:0000256" key="11">
    <source>
        <dbReference type="ARBA" id="ARBA00048778"/>
    </source>
</evidence>
<evidence type="ECO:0000256" key="10">
    <source>
        <dbReference type="ARBA" id="ARBA00023136"/>
    </source>
</evidence>
<dbReference type="InterPro" id="IPR003959">
    <property type="entry name" value="ATPase_AAA_core"/>
</dbReference>
<evidence type="ECO:0000256" key="3">
    <source>
        <dbReference type="ARBA" id="ARBA00022692"/>
    </source>
</evidence>
<dbReference type="Gene3D" id="3.40.50.300">
    <property type="entry name" value="P-loop containing nucleotide triphosphate hydrolases"/>
    <property type="match status" value="1"/>
</dbReference>